<keyword evidence="1" id="KW-1133">Transmembrane helix</keyword>
<evidence type="ECO:0000256" key="1">
    <source>
        <dbReference type="SAM" id="Phobius"/>
    </source>
</evidence>
<dbReference type="EMBL" id="HG994370">
    <property type="protein sequence ID" value="CAF2063087.1"/>
    <property type="molecule type" value="Genomic_DNA"/>
</dbReference>
<feature type="non-terminal residue" evidence="2">
    <location>
        <position position="1"/>
    </location>
</feature>
<evidence type="ECO:0000313" key="2">
    <source>
        <dbReference type="EMBL" id="CAF2063087.1"/>
    </source>
</evidence>
<accession>A0A816QKK4</accession>
<sequence length="54" mass="6114">LIHSRKISIALSRNKEKKNDVINGTPLISLVCFPLLFFHLSTSKTLHQPFTLVP</sequence>
<reference evidence="2" key="1">
    <citation type="submission" date="2021-01" db="EMBL/GenBank/DDBJ databases">
        <authorList>
            <consortium name="Genoscope - CEA"/>
            <person name="William W."/>
        </authorList>
    </citation>
    <scope>NUCLEOTIDE SEQUENCE</scope>
</reference>
<proteinExistence type="predicted"/>
<keyword evidence="1" id="KW-0812">Transmembrane</keyword>
<dbReference type="AlphaFoldDB" id="A0A816QKK4"/>
<dbReference type="Proteomes" id="UP001295469">
    <property type="component" value="Chromosome C06"/>
</dbReference>
<gene>
    <name evidence="2" type="ORF">DARMORV10_C06P41240.1</name>
</gene>
<organism evidence="2">
    <name type="scientific">Brassica napus</name>
    <name type="common">Rape</name>
    <dbReference type="NCBI Taxonomy" id="3708"/>
    <lineage>
        <taxon>Eukaryota</taxon>
        <taxon>Viridiplantae</taxon>
        <taxon>Streptophyta</taxon>
        <taxon>Embryophyta</taxon>
        <taxon>Tracheophyta</taxon>
        <taxon>Spermatophyta</taxon>
        <taxon>Magnoliopsida</taxon>
        <taxon>eudicotyledons</taxon>
        <taxon>Gunneridae</taxon>
        <taxon>Pentapetalae</taxon>
        <taxon>rosids</taxon>
        <taxon>malvids</taxon>
        <taxon>Brassicales</taxon>
        <taxon>Brassicaceae</taxon>
        <taxon>Brassiceae</taxon>
        <taxon>Brassica</taxon>
    </lineage>
</organism>
<protein>
    <submittedName>
        <fullName evidence="2">(rape) hypothetical protein</fullName>
    </submittedName>
</protein>
<feature type="transmembrane region" description="Helical" evidence="1">
    <location>
        <begin position="21"/>
        <end position="40"/>
    </location>
</feature>
<name>A0A816QKK4_BRANA</name>
<keyword evidence="1" id="KW-0472">Membrane</keyword>